<evidence type="ECO:0000256" key="5">
    <source>
        <dbReference type="ARBA" id="ARBA00022679"/>
    </source>
</evidence>
<reference evidence="14" key="1">
    <citation type="submission" date="2016-10" db="EMBL/GenBank/DDBJ databases">
        <authorList>
            <person name="Varghese N."/>
            <person name="Submissions S."/>
        </authorList>
    </citation>
    <scope>NUCLEOTIDE SEQUENCE [LARGE SCALE GENOMIC DNA]</scope>
    <source>
        <strain evidence="14">CGMCC 1.3431</strain>
    </source>
</reference>
<evidence type="ECO:0000259" key="12">
    <source>
        <dbReference type="Pfam" id="PF16192"/>
    </source>
</evidence>
<feature type="transmembrane region" description="Helical" evidence="10">
    <location>
        <begin position="156"/>
        <end position="174"/>
    </location>
</feature>
<dbReference type="GO" id="GO:0005886">
    <property type="term" value="C:plasma membrane"/>
    <property type="evidence" value="ECO:0007669"/>
    <property type="project" value="UniProtKB-SubCell"/>
</dbReference>
<keyword evidence="14" id="KW-1185">Reference proteome</keyword>
<evidence type="ECO:0000256" key="1">
    <source>
        <dbReference type="ARBA" id="ARBA00004127"/>
    </source>
</evidence>
<dbReference type="EMBL" id="FMTS01000003">
    <property type="protein sequence ID" value="SCW61213.1"/>
    <property type="molecule type" value="Genomic_DNA"/>
</dbReference>
<keyword evidence="8 10" id="KW-0472">Membrane</keyword>
<feature type="transmembrane region" description="Helical" evidence="10">
    <location>
        <begin position="211"/>
        <end position="235"/>
    </location>
</feature>
<keyword evidence="10" id="KW-1003">Cell membrane</keyword>
<feature type="transmembrane region" description="Helical" evidence="10">
    <location>
        <begin position="181"/>
        <end position="199"/>
    </location>
</feature>
<feature type="transmembrane region" description="Helical" evidence="10">
    <location>
        <begin position="416"/>
        <end position="435"/>
    </location>
</feature>
<evidence type="ECO:0000256" key="4">
    <source>
        <dbReference type="ARBA" id="ARBA00022676"/>
    </source>
</evidence>
<organism evidence="13 14">
    <name type="scientific">Asticcacaulis taihuensis</name>
    <dbReference type="NCBI Taxonomy" id="260084"/>
    <lineage>
        <taxon>Bacteria</taxon>
        <taxon>Pseudomonadati</taxon>
        <taxon>Pseudomonadota</taxon>
        <taxon>Alphaproteobacteria</taxon>
        <taxon>Caulobacterales</taxon>
        <taxon>Caulobacteraceae</taxon>
        <taxon>Asticcacaulis</taxon>
    </lineage>
</organism>
<feature type="transmembrane region" description="Helical" evidence="10">
    <location>
        <begin position="474"/>
        <end position="491"/>
    </location>
</feature>
<sequence length="538" mass="61131">MTSDPNMPAPSFIQRAKDFADRLWNADDQTLRWMLGVLVIVLACFNFVRDLNNPNHAFWDESYYLTTTQRYEEGKAQYASHPPLGFMFMDAGVKAGKLLGINKNIDTHFLGDVKKIDSRVVPKGYDFTPIRMPSALFAVISALLFYLIILRLNGEAFEAFVFSLLFVFENAYIVHFRAAHLDSYQFTFTLGSILVWLYTFGREPKRPLLTYAAFGLLCGLSFMVKVNSLVMLLLGTLSLGRALWIDHSRPNWLRQFWRGTSVAGAFLAVVALLFTLHVVFNPNAPDTSTKAGARDNNAMGQVYRDYLAHKRGLSPAVVWDATVGYYKYMKYDFTGEVKTEPNGSQPVLWPFMAKAITYRWDFDGKKTAYTHMVGNPVNWGLGIVGIVGAAVLISRRRFDRKETADAEARAMDFDRLEALFAMFMFFWVFHIYLGIHRVMYIYHYFIGLALSYLLVTLCFRIVARQVPLVAKHRFGILCGLSILIAVSYLFYAPLTYHQSMTKAECNLRNIPVTLVVCQPAKKKPVPLPVKPSAELNKS</sequence>
<comment type="pathway">
    <text evidence="2 10">Protein modification; protein glycosylation.</text>
</comment>
<comment type="similarity">
    <text evidence="3 10">Belongs to the glycosyltransferase 39 family.</text>
</comment>
<evidence type="ECO:0000256" key="8">
    <source>
        <dbReference type="ARBA" id="ARBA00023136"/>
    </source>
</evidence>
<dbReference type="AlphaFoldDB" id="A0A1G4RW70"/>
<dbReference type="UniPathway" id="UPA00378"/>
<dbReference type="InterPro" id="IPR003342">
    <property type="entry name" value="ArnT-like_N"/>
</dbReference>
<feature type="transmembrane region" description="Helical" evidence="10">
    <location>
        <begin position="377"/>
        <end position="395"/>
    </location>
</feature>
<evidence type="ECO:0000256" key="3">
    <source>
        <dbReference type="ARBA" id="ARBA00007222"/>
    </source>
</evidence>
<dbReference type="GO" id="GO:0004169">
    <property type="term" value="F:dolichyl-phosphate-mannose-protein mannosyltransferase activity"/>
    <property type="evidence" value="ECO:0007669"/>
    <property type="project" value="UniProtKB-UniRule"/>
</dbReference>
<evidence type="ECO:0000256" key="6">
    <source>
        <dbReference type="ARBA" id="ARBA00022692"/>
    </source>
</evidence>
<protein>
    <recommendedName>
        <fullName evidence="9 10">Polyprenol-phosphate-mannose--protein mannosyltransferase</fullName>
        <ecNumber evidence="10">2.4.1.-</ecNumber>
    </recommendedName>
</protein>
<name>A0A1G4RW70_9CAUL</name>
<evidence type="ECO:0000313" key="14">
    <source>
        <dbReference type="Proteomes" id="UP000199150"/>
    </source>
</evidence>
<keyword evidence="7 10" id="KW-1133">Transmembrane helix</keyword>
<comment type="function">
    <text evidence="10">Protein O-mannosyltransferase that catalyzes the transfer of a single mannose residue from a polyprenol phospho-mannosyl lipidic donor to the hydroxyl group of selected serine and threonine residues in acceptor proteins.</text>
</comment>
<keyword evidence="5 10" id="KW-0808">Transferase</keyword>
<dbReference type="InterPro" id="IPR027005">
    <property type="entry name" value="PMT-like"/>
</dbReference>
<feature type="transmembrane region" description="Helical" evidence="10">
    <location>
        <begin position="256"/>
        <end position="280"/>
    </location>
</feature>
<accession>A0A1G4RW70</accession>
<dbReference type="RefSeq" id="WP_090647696.1">
    <property type="nucleotide sequence ID" value="NZ_CBCRYE010000001.1"/>
</dbReference>
<dbReference type="STRING" id="260084.SAMN02927928_2207"/>
<dbReference type="EC" id="2.4.1.-" evidence="10"/>
<dbReference type="Proteomes" id="UP000199150">
    <property type="component" value="Unassembled WGS sequence"/>
</dbReference>
<feature type="domain" description="ArnT-like N-terminal" evidence="11">
    <location>
        <begin position="38"/>
        <end position="245"/>
    </location>
</feature>
<keyword evidence="6 10" id="KW-0812">Transmembrane</keyword>
<proteinExistence type="inferred from homology"/>
<dbReference type="PANTHER" id="PTHR10050">
    <property type="entry name" value="DOLICHYL-PHOSPHATE-MANNOSE--PROTEIN MANNOSYLTRANSFERASE"/>
    <property type="match status" value="1"/>
</dbReference>
<evidence type="ECO:0000259" key="11">
    <source>
        <dbReference type="Pfam" id="PF02366"/>
    </source>
</evidence>
<evidence type="ECO:0000256" key="7">
    <source>
        <dbReference type="ARBA" id="ARBA00022989"/>
    </source>
</evidence>
<gene>
    <name evidence="13" type="ORF">SAMN02927928_2207</name>
</gene>
<comment type="subcellular location">
    <subcellularLocation>
        <location evidence="10">Cell membrane</location>
    </subcellularLocation>
    <subcellularLocation>
        <location evidence="1">Endomembrane system</location>
        <topology evidence="1">Multi-pass membrane protein</topology>
    </subcellularLocation>
</comment>
<dbReference type="Pfam" id="PF16192">
    <property type="entry name" value="PMT_4TMC"/>
    <property type="match status" value="1"/>
</dbReference>
<dbReference type="Pfam" id="PF02366">
    <property type="entry name" value="PMT"/>
    <property type="match status" value="1"/>
</dbReference>
<dbReference type="InterPro" id="IPR032421">
    <property type="entry name" value="PMT_4TMC"/>
</dbReference>
<feature type="domain" description="Protein O-mannosyl-transferase C-terminal four TM" evidence="12">
    <location>
        <begin position="338"/>
        <end position="509"/>
    </location>
</feature>
<dbReference type="GO" id="GO:0012505">
    <property type="term" value="C:endomembrane system"/>
    <property type="evidence" value="ECO:0007669"/>
    <property type="project" value="UniProtKB-SubCell"/>
</dbReference>
<evidence type="ECO:0000256" key="2">
    <source>
        <dbReference type="ARBA" id="ARBA00004922"/>
    </source>
</evidence>
<evidence type="ECO:0000256" key="9">
    <source>
        <dbReference type="ARBA" id="ARBA00093617"/>
    </source>
</evidence>
<evidence type="ECO:0000256" key="10">
    <source>
        <dbReference type="RuleBase" id="RU367007"/>
    </source>
</evidence>
<feature type="transmembrane region" description="Helical" evidence="10">
    <location>
        <begin position="31"/>
        <end position="48"/>
    </location>
</feature>
<keyword evidence="4 10" id="KW-0328">Glycosyltransferase</keyword>
<feature type="transmembrane region" description="Helical" evidence="10">
    <location>
        <begin position="441"/>
        <end position="462"/>
    </location>
</feature>
<evidence type="ECO:0000313" key="13">
    <source>
        <dbReference type="EMBL" id="SCW61213.1"/>
    </source>
</evidence>
<dbReference type="OrthoDB" id="5168580at2"/>
<feature type="transmembrane region" description="Helical" evidence="10">
    <location>
        <begin position="132"/>
        <end position="150"/>
    </location>
</feature>